<evidence type="ECO:0000259" key="2">
    <source>
        <dbReference type="Pfam" id="PF24656"/>
    </source>
</evidence>
<dbReference type="Pfam" id="PF24656">
    <property type="entry name" value="CEPT76_peptidase"/>
    <property type="match status" value="1"/>
</dbReference>
<dbReference type="OrthoDB" id="2162143at2759"/>
<gene>
    <name evidence="3" type="ORF">JG687_00009344</name>
</gene>
<feature type="non-terminal residue" evidence="3">
    <location>
        <position position="240"/>
    </location>
</feature>
<evidence type="ECO:0000313" key="3">
    <source>
        <dbReference type="EMBL" id="KAG6958501.1"/>
    </source>
</evidence>
<dbReference type="VEuPathDB" id="FungiDB:PC110_g13075"/>
<evidence type="ECO:0000313" key="4">
    <source>
        <dbReference type="Proteomes" id="UP000688947"/>
    </source>
</evidence>
<dbReference type="PANTHER" id="PTHR20837">
    <property type="entry name" value="CENTROSOMAL PROTEIN-RELATED"/>
    <property type="match status" value="1"/>
</dbReference>
<comment type="caution">
    <text evidence="3">The sequence shown here is derived from an EMBL/GenBank/DDBJ whole genome shotgun (WGS) entry which is preliminary data.</text>
</comment>
<feature type="compositionally biased region" description="Polar residues" evidence="1">
    <location>
        <begin position="21"/>
        <end position="35"/>
    </location>
</feature>
<feature type="region of interest" description="Disordered" evidence="1">
    <location>
        <begin position="21"/>
        <end position="78"/>
    </location>
</feature>
<accession>A0A8T1UA01</accession>
<feature type="compositionally biased region" description="Basic residues" evidence="1">
    <location>
        <begin position="45"/>
        <end position="58"/>
    </location>
</feature>
<dbReference type="PANTHER" id="PTHR20837:SF0">
    <property type="entry name" value="COILED-COIL AND C2 DOMAIN-CONTAINING PROTEIN 2A"/>
    <property type="match status" value="1"/>
</dbReference>
<dbReference type="EMBL" id="JAENGZ010000483">
    <property type="protein sequence ID" value="KAG6958501.1"/>
    <property type="molecule type" value="Genomic_DNA"/>
</dbReference>
<dbReference type="InterPro" id="IPR052434">
    <property type="entry name" value="Tectonic-like_complex_comp"/>
</dbReference>
<reference evidence="3" key="1">
    <citation type="submission" date="2021-01" db="EMBL/GenBank/DDBJ databases">
        <title>Phytophthora aleatoria, a newly-described species from Pinus radiata is distinct from Phytophthora cactorum isolates based on comparative genomics.</title>
        <authorList>
            <person name="Mcdougal R."/>
            <person name="Panda P."/>
            <person name="Williams N."/>
            <person name="Studholme D.J."/>
        </authorList>
    </citation>
    <scope>NUCLEOTIDE SEQUENCE</scope>
    <source>
        <strain evidence="3">NZFS 3830</strain>
    </source>
</reference>
<dbReference type="GO" id="GO:0035869">
    <property type="term" value="C:ciliary transition zone"/>
    <property type="evidence" value="ECO:0007669"/>
    <property type="project" value="TreeGrafter"/>
</dbReference>
<dbReference type="GO" id="GO:1905515">
    <property type="term" value="P:non-motile cilium assembly"/>
    <property type="evidence" value="ECO:0007669"/>
    <property type="project" value="TreeGrafter"/>
</dbReference>
<evidence type="ECO:0000256" key="1">
    <source>
        <dbReference type="SAM" id="MobiDB-lite"/>
    </source>
</evidence>
<dbReference type="GO" id="GO:1904491">
    <property type="term" value="P:protein localization to ciliary transition zone"/>
    <property type="evidence" value="ECO:0007669"/>
    <property type="project" value="TreeGrafter"/>
</dbReference>
<feature type="compositionally biased region" description="Polar residues" evidence="1">
    <location>
        <begin position="59"/>
        <end position="69"/>
    </location>
</feature>
<feature type="domain" description="CEP76/DRC7 peptidase-like" evidence="2">
    <location>
        <begin position="213"/>
        <end position="240"/>
    </location>
</feature>
<dbReference type="Proteomes" id="UP000688947">
    <property type="component" value="Unassembled WGS sequence"/>
</dbReference>
<dbReference type="InterPro" id="IPR056290">
    <property type="entry name" value="CEPT76/DRC7_peptidase-like_dom"/>
</dbReference>
<sequence length="240" mass="26036">MPVEHLGYANLQVGATHGATSSIAKMSSAPPSVASSDGEVDSPRQRRARLSSPTRKRTSMSPQKPTSPEASGIDNDYNDDTGLGVKQAAREATFLKLTLLLDPALPVSNQAPDHNESEAWASSTGNAQDILLLAHAQRWVTGVRNAAPASAARRRNYNVFVRSLSHGATFLPRFLRAQSPPVELQSASLPTLVRYVSLIPFLDDWLAFDGDKDVWSTTQEFLNMGAGDHEEHAVLLANYF</sequence>
<organism evidence="3 4">
    <name type="scientific">Phytophthora cactorum</name>
    <dbReference type="NCBI Taxonomy" id="29920"/>
    <lineage>
        <taxon>Eukaryota</taxon>
        <taxon>Sar</taxon>
        <taxon>Stramenopiles</taxon>
        <taxon>Oomycota</taxon>
        <taxon>Peronosporomycetes</taxon>
        <taxon>Peronosporales</taxon>
        <taxon>Peronosporaceae</taxon>
        <taxon>Phytophthora</taxon>
    </lineage>
</organism>
<proteinExistence type="predicted"/>
<dbReference type="AlphaFoldDB" id="A0A8T1UA01"/>
<name>A0A8T1UA01_9STRA</name>
<protein>
    <recommendedName>
        <fullName evidence="2">CEP76/DRC7 peptidase-like domain-containing protein</fullName>
    </recommendedName>
</protein>